<dbReference type="PANTHER" id="PTHR19981">
    <property type="entry name" value="TALIN"/>
    <property type="match status" value="1"/>
</dbReference>
<organism evidence="1 2">
    <name type="scientific">Cichlidogyrus casuarinus</name>
    <dbReference type="NCBI Taxonomy" id="1844966"/>
    <lineage>
        <taxon>Eukaryota</taxon>
        <taxon>Metazoa</taxon>
        <taxon>Spiralia</taxon>
        <taxon>Lophotrochozoa</taxon>
        <taxon>Platyhelminthes</taxon>
        <taxon>Monogenea</taxon>
        <taxon>Monopisthocotylea</taxon>
        <taxon>Dactylogyridea</taxon>
        <taxon>Ancyrocephalidae</taxon>
        <taxon>Cichlidogyrus</taxon>
    </lineage>
</organism>
<dbReference type="PANTHER" id="PTHR19981:SF1">
    <property type="entry name" value="RHEA, ISOFORM B"/>
    <property type="match status" value="1"/>
</dbReference>
<accession>A0ABD2Q035</accession>
<evidence type="ECO:0000313" key="1">
    <source>
        <dbReference type="EMBL" id="KAL3312708.1"/>
    </source>
</evidence>
<protein>
    <submittedName>
        <fullName evidence="1">Talin-1</fullName>
    </submittedName>
</protein>
<sequence length="218" mass="23663">MQYLKQELPFLTRLIVQDLIDLVKEVGHSTTEFVRSTGGGGIGTRDSSSAANDVLLKESYSTDSAAHFGLRDLDSHGSDLSSRLRDLIHFLQTRAHAGSQAYQKAASTVSAVIADLDTNIMFASSGTMHRPLRDDGDAQMMHYDRAAGHHFSEARESITRAARAIVDDTRSLVSGASEEQTRLAYSTHYAVHNITNLAETVKQSSAMLAPGQPDAQVC</sequence>
<evidence type="ECO:0000313" key="2">
    <source>
        <dbReference type="Proteomes" id="UP001626550"/>
    </source>
</evidence>
<comment type="caution">
    <text evidence="1">The sequence shown here is derived from an EMBL/GenBank/DDBJ whole genome shotgun (WGS) entry which is preliminary data.</text>
</comment>
<name>A0ABD2Q035_9PLAT</name>
<reference evidence="1 2" key="1">
    <citation type="submission" date="2024-11" db="EMBL/GenBank/DDBJ databases">
        <title>Adaptive evolution of stress response genes in parasites aligns with host niche diversity.</title>
        <authorList>
            <person name="Hahn C."/>
            <person name="Resl P."/>
        </authorList>
    </citation>
    <scope>NUCLEOTIDE SEQUENCE [LARGE SCALE GENOMIC DNA]</scope>
    <source>
        <strain evidence="1">EGGRZ-B1_66</strain>
        <tissue evidence="1">Body</tissue>
    </source>
</reference>
<dbReference type="Gene3D" id="1.20.1420.10">
    <property type="entry name" value="Talin, central domain"/>
    <property type="match status" value="1"/>
</dbReference>
<dbReference type="AlphaFoldDB" id="A0ABD2Q035"/>
<dbReference type="EMBL" id="JBJKFK010001586">
    <property type="protein sequence ID" value="KAL3312708.1"/>
    <property type="molecule type" value="Genomic_DNA"/>
</dbReference>
<gene>
    <name evidence="1" type="primary">TLN1_2</name>
    <name evidence="1" type="ORF">Ciccas_008696</name>
</gene>
<proteinExistence type="predicted"/>
<keyword evidence="2" id="KW-1185">Reference proteome</keyword>
<dbReference type="Proteomes" id="UP001626550">
    <property type="component" value="Unassembled WGS sequence"/>
</dbReference>